<reference evidence="1" key="1">
    <citation type="submission" date="2019-09" db="EMBL/GenBank/DDBJ databases">
        <authorList>
            <person name="Teo W.F.A."/>
            <person name="Duangmal K."/>
        </authorList>
    </citation>
    <scope>NUCLEOTIDE SEQUENCE [LARGE SCALE GENOMIC DNA]</scope>
    <source>
        <strain evidence="1">K81G1</strain>
    </source>
</reference>
<evidence type="ECO:0008006" key="3">
    <source>
        <dbReference type="Google" id="ProtNLM"/>
    </source>
</evidence>
<organism evidence="1 2">
    <name type="scientific">Amycolatopsis acidicola</name>
    <dbReference type="NCBI Taxonomy" id="2596893"/>
    <lineage>
        <taxon>Bacteria</taxon>
        <taxon>Bacillati</taxon>
        <taxon>Actinomycetota</taxon>
        <taxon>Actinomycetes</taxon>
        <taxon>Pseudonocardiales</taxon>
        <taxon>Pseudonocardiaceae</taxon>
        <taxon>Amycolatopsis</taxon>
    </lineage>
</organism>
<dbReference type="Proteomes" id="UP000319769">
    <property type="component" value="Unassembled WGS sequence"/>
</dbReference>
<dbReference type="SUPFAM" id="SSF54909">
    <property type="entry name" value="Dimeric alpha+beta barrel"/>
    <property type="match status" value="2"/>
</dbReference>
<evidence type="ECO:0000313" key="2">
    <source>
        <dbReference type="Proteomes" id="UP000319769"/>
    </source>
</evidence>
<dbReference type="InterPro" id="IPR011008">
    <property type="entry name" value="Dimeric_a/b-barrel"/>
</dbReference>
<sequence length="208" mass="23984">MTEGLLFVLAEPGRVPEAEFHDWYDNEHAPARLAVPGIRTGYRYRALDGLRPGWLAWYELDLAALEGPEYARARRRSPREQLVVERLDVLDRRVYEQTDDAGERTNGPFVIVSVALSTTDEPGLNAWYREEHVPLLHAIPGWRRTRRYRRKQGSGPDLLAFHEIDSTELFELPAYRAATSTPRREAVMEKVTARERRIFGFHNSAART</sequence>
<keyword evidence="2" id="KW-1185">Reference proteome</keyword>
<name>A0A5N0VBT4_9PSEU</name>
<dbReference type="EMBL" id="VMNW02000014">
    <property type="protein sequence ID" value="KAA9162082.1"/>
    <property type="molecule type" value="Genomic_DNA"/>
</dbReference>
<evidence type="ECO:0000313" key="1">
    <source>
        <dbReference type="EMBL" id="KAA9162082.1"/>
    </source>
</evidence>
<accession>A0A5N0VBT4</accession>
<gene>
    <name evidence="1" type="ORF">FPZ12_012655</name>
</gene>
<comment type="caution">
    <text evidence="1">The sequence shown here is derived from an EMBL/GenBank/DDBJ whole genome shotgun (WGS) entry which is preliminary data.</text>
</comment>
<proteinExistence type="predicted"/>
<dbReference type="AlphaFoldDB" id="A0A5N0VBT4"/>
<dbReference type="RefSeq" id="WP_144747243.1">
    <property type="nucleotide sequence ID" value="NZ_VMNW02000014.1"/>
</dbReference>
<dbReference type="OrthoDB" id="3481501at2"/>
<dbReference type="Gene3D" id="3.30.70.100">
    <property type="match status" value="1"/>
</dbReference>
<protein>
    <recommendedName>
        <fullName evidence="3">EthD family reductase</fullName>
    </recommendedName>
</protein>